<name>A0AA39N441_ARMTA</name>
<dbReference type="PANTHER" id="PTHR42748">
    <property type="entry name" value="NITROGEN METABOLITE REPRESSION PROTEIN NMRA FAMILY MEMBER"/>
    <property type="match status" value="1"/>
</dbReference>
<dbReference type="InterPro" id="IPR008030">
    <property type="entry name" value="NmrA-like"/>
</dbReference>
<evidence type="ECO:0000313" key="4">
    <source>
        <dbReference type="EMBL" id="KAK0457232.1"/>
    </source>
</evidence>
<proteinExistence type="inferred from homology"/>
<evidence type="ECO:0000313" key="5">
    <source>
        <dbReference type="Proteomes" id="UP001175211"/>
    </source>
</evidence>
<dbReference type="Gene3D" id="3.40.50.720">
    <property type="entry name" value="NAD(P)-binding Rossmann-like Domain"/>
    <property type="match status" value="1"/>
</dbReference>
<dbReference type="RefSeq" id="XP_060329547.1">
    <property type="nucleotide sequence ID" value="XM_060480802.1"/>
</dbReference>
<dbReference type="PANTHER" id="PTHR42748:SF28">
    <property type="entry name" value="NMRA-LIKE DOMAIN-CONTAINING PROTEIN"/>
    <property type="match status" value="1"/>
</dbReference>
<keyword evidence="2" id="KW-0521">NADP</keyword>
<dbReference type="SUPFAM" id="SSF51735">
    <property type="entry name" value="NAD(P)-binding Rossmann-fold domains"/>
    <property type="match status" value="1"/>
</dbReference>
<dbReference type="AlphaFoldDB" id="A0AA39N441"/>
<accession>A0AA39N441</accession>
<dbReference type="GO" id="GO:0005634">
    <property type="term" value="C:nucleus"/>
    <property type="evidence" value="ECO:0007669"/>
    <property type="project" value="TreeGrafter"/>
</dbReference>
<dbReference type="InterPro" id="IPR051164">
    <property type="entry name" value="NmrA-like_oxidored"/>
</dbReference>
<dbReference type="Proteomes" id="UP001175211">
    <property type="component" value="Unassembled WGS sequence"/>
</dbReference>
<organism evidence="4 5">
    <name type="scientific">Armillaria tabescens</name>
    <name type="common">Ringless honey mushroom</name>
    <name type="synonym">Agaricus tabescens</name>
    <dbReference type="NCBI Taxonomy" id="1929756"/>
    <lineage>
        <taxon>Eukaryota</taxon>
        <taxon>Fungi</taxon>
        <taxon>Dikarya</taxon>
        <taxon>Basidiomycota</taxon>
        <taxon>Agaricomycotina</taxon>
        <taxon>Agaricomycetes</taxon>
        <taxon>Agaricomycetidae</taxon>
        <taxon>Agaricales</taxon>
        <taxon>Marasmiineae</taxon>
        <taxon>Physalacriaceae</taxon>
        <taxon>Desarmillaria</taxon>
    </lineage>
</organism>
<evidence type="ECO:0000259" key="3">
    <source>
        <dbReference type="Pfam" id="PF05368"/>
    </source>
</evidence>
<dbReference type="EMBL" id="JAUEPS010000022">
    <property type="protein sequence ID" value="KAK0457232.1"/>
    <property type="molecule type" value="Genomic_DNA"/>
</dbReference>
<dbReference type="GeneID" id="85364350"/>
<dbReference type="CDD" id="cd05251">
    <property type="entry name" value="NmrA_like_SDR_a"/>
    <property type="match status" value="1"/>
</dbReference>
<dbReference type="InterPro" id="IPR036291">
    <property type="entry name" value="NAD(P)-bd_dom_sf"/>
</dbReference>
<gene>
    <name evidence="4" type="ORF">EV420DRAFT_1764985</name>
</gene>
<keyword evidence="5" id="KW-1185">Reference proteome</keyword>
<comment type="caution">
    <text evidence="4">The sequence shown here is derived from an EMBL/GenBank/DDBJ whole genome shotgun (WGS) entry which is preliminary data.</text>
</comment>
<evidence type="ECO:0000256" key="2">
    <source>
        <dbReference type="ARBA" id="ARBA00022857"/>
    </source>
</evidence>
<protein>
    <submittedName>
        <fullName evidence="4">Hscarg dehydrogenase</fullName>
    </submittedName>
</protein>
<comment type="similarity">
    <text evidence="1">Belongs to the NmrA-type oxidoreductase family.</text>
</comment>
<dbReference type="Gene3D" id="3.90.25.10">
    <property type="entry name" value="UDP-galactose 4-epimerase, domain 1"/>
    <property type="match status" value="1"/>
</dbReference>
<sequence length="326" mass="34979">MSRKLIVVFGATGNQGGSVVASFLENKAYVVRAVTRNPDSDKAKALAANGAEVVAADLNDQKSLVKALEGAHAAFGVTDFWATLSTLEPNGAFDGEIQQGKNLANAAAATPTLEHYVWSTLPMTKNTTNGAVTVPHFDSKAHVDEYIISSLPDRAKKTTFFWSGYYATNMASSNSLAKNESGKYAWVLPCSPNAATPVVGLTTANVGVFVSAIMAKPDICLPSKYVLGSVEILTMGKTLELWGEVTGVETVFVQKDMDDYVSSFPAGPVFGKELGLNMKFCEFGLSGWSKRGEKIVTKEDLGIKDAQLVNTKQAFEMMDWTHIVKA</sequence>
<evidence type="ECO:0000256" key="1">
    <source>
        <dbReference type="ARBA" id="ARBA00006328"/>
    </source>
</evidence>
<feature type="domain" description="NmrA-like" evidence="3">
    <location>
        <begin position="3"/>
        <end position="256"/>
    </location>
</feature>
<dbReference type="Pfam" id="PF05368">
    <property type="entry name" value="NmrA"/>
    <property type="match status" value="1"/>
</dbReference>
<reference evidence="4" key="1">
    <citation type="submission" date="2023-06" db="EMBL/GenBank/DDBJ databases">
        <authorList>
            <consortium name="Lawrence Berkeley National Laboratory"/>
            <person name="Ahrendt S."/>
            <person name="Sahu N."/>
            <person name="Indic B."/>
            <person name="Wong-Bajracharya J."/>
            <person name="Merenyi Z."/>
            <person name="Ke H.-M."/>
            <person name="Monk M."/>
            <person name="Kocsube S."/>
            <person name="Drula E."/>
            <person name="Lipzen A."/>
            <person name="Balint B."/>
            <person name="Henrissat B."/>
            <person name="Andreopoulos B."/>
            <person name="Martin F.M."/>
            <person name="Harder C.B."/>
            <person name="Rigling D."/>
            <person name="Ford K.L."/>
            <person name="Foster G.D."/>
            <person name="Pangilinan J."/>
            <person name="Papanicolaou A."/>
            <person name="Barry K."/>
            <person name="LaButti K."/>
            <person name="Viragh M."/>
            <person name="Koriabine M."/>
            <person name="Yan M."/>
            <person name="Riley R."/>
            <person name="Champramary S."/>
            <person name="Plett K.L."/>
            <person name="Tsai I.J."/>
            <person name="Slot J."/>
            <person name="Sipos G."/>
            <person name="Plett J."/>
            <person name="Nagy L.G."/>
            <person name="Grigoriev I.V."/>
        </authorList>
    </citation>
    <scope>NUCLEOTIDE SEQUENCE</scope>
    <source>
        <strain evidence="4">CCBAS 213</strain>
    </source>
</reference>